<dbReference type="OMA" id="HLMFKGV"/>
<reference evidence="1 2" key="1">
    <citation type="journal article" date="2009" name="PLoS Genet.">
        <title>The genome of Nectria haematococca: contribution of supernumerary chromosomes to gene expansion.</title>
        <authorList>
            <person name="Coleman J.J."/>
            <person name="Rounsley S.D."/>
            <person name="Rodriguez-Carres M."/>
            <person name="Kuo A."/>
            <person name="Wasmann C.C."/>
            <person name="Grimwood J."/>
            <person name="Schmutz J."/>
            <person name="Taga M."/>
            <person name="White G.J."/>
            <person name="Zhou S."/>
            <person name="Schwartz D.C."/>
            <person name="Freitag M."/>
            <person name="Ma L.J."/>
            <person name="Danchin E.G."/>
            <person name="Henrissat B."/>
            <person name="Coutinho P.M."/>
            <person name="Nelson D.R."/>
            <person name="Straney D."/>
            <person name="Napoli C.A."/>
            <person name="Barker B.M."/>
            <person name="Gribskov M."/>
            <person name="Rep M."/>
            <person name="Kroken S."/>
            <person name="Molnar I."/>
            <person name="Rensing C."/>
            <person name="Kennell J.C."/>
            <person name="Zamora J."/>
            <person name="Farman M.L."/>
            <person name="Selker E.U."/>
            <person name="Salamov A."/>
            <person name="Shapiro H."/>
            <person name="Pangilinan J."/>
            <person name="Lindquist E."/>
            <person name="Lamers C."/>
            <person name="Grigoriev I.V."/>
            <person name="Geiser D.M."/>
            <person name="Covert S.F."/>
            <person name="Temporini E."/>
            <person name="Vanetten H.D."/>
        </authorList>
    </citation>
    <scope>NUCLEOTIDE SEQUENCE [LARGE SCALE GENOMIC DNA]</scope>
    <source>
        <strain evidence="2">ATCC MYA-4622 / CBS 123669 / FGSC 9596 / NRRL 45880 / 77-13-4</strain>
    </source>
</reference>
<dbReference type="RefSeq" id="XP_003050268.1">
    <property type="nucleotide sequence ID" value="XM_003050222.1"/>
</dbReference>
<dbReference type="AlphaFoldDB" id="C7YVB4"/>
<dbReference type="VEuPathDB" id="FungiDB:NECHADRAFT_85216"/>
<accession>C7YVB4</accession>
<dbReference type="GeneID" id="9675053"/>
<evidence type="ECO:0000313" key="1">
    <source>
        <dbReference type="EMBL" id="EEU44555.1"/>
    </source>
</evidence>
<dbReference type="OrthoDB" id="4636359at2759"/>
<evidence type="ECO:0000313" key="2">
    <source>
        <dbReference type="Proteomes" id="UP000005206"/>
    </source>
</evidence>
<name>C7YVB4_FUSV7</name>
<sequence>MDPFNKLPSELCVQILISLRSRRSILRFAQASPAMLRQYVTSKTYITRTLVALDFDDQMIQDAMGIILLPPPDNRSRYSKVLRRHYVCWAENQFPNSFKTRDGDLIDKVHTLYARLLLFIEDYLTKATAIFTPREYLCLPDLSPNGTHLMFKGEAVSPRFDATQLTDAERQRLLAAFLRYEMMCVIRHQEASFVAGWNFPHPITGFMAEWDLGEPYECKVQRPGPSEREAMLCVHQYVRSLYAAMFAQCSNSWLPDIPVGSPYSYSTGLLYPDTLYVNACAYASDMGLPPNEALHQISIEAAGFDLVAVLIRSAMAGQDGRDHLRSWFKRFFENTRMNSRSSIYSLHYGYGHYETGEVRDKPHEEDSGMYQMLCSRFSANLSLHSDIYRQRAWAFFDDDRFYPSSSAGPHFPDPMEMGEQWGSTEDDVEWFSDPKQVRARHRSQKWHDELLGKPCGNEEVKESQNTGVETLLPVISERYWFRRLPRFWY</sequence>
<proteinExistence type="predicted"/>
<dbReference type="KEGG" id="nhe:NECHADRAFT_85216"/>
<dbReference type="EMBL" id="GG698900">
    <property type="protein sequence ID" value="EEU44555.1"/>
    <property type="molecule type" value="Genomic_DNA"/>
</dbReference>
<dbReference type="InParanoid" id="C7YVB4"/>
<dbReference type="HOGENOM" id="CLU_035151_1_1_1"/>
<protein>
    <submittedName>
        <fullName evidence="1">Uncharacterized protein</fullName>
    </submittedName>
</protein>
<gene>
    <name evidence="1" type="ORF">NECHADRAFT_85216</name>
</gene>
<organism evidence="1 2">
    <name type="scientific">Fusarium vanettenii (strain ATCC MYA-4622 / CBS 123669 / FGSC 9596 / NRRL 45880 / 77-13-4)</name>
    <name type="common">Fusarium solani subsp. pisi</name>
    <dbReference type="NCBI Taxonomy" id="660122"/>
    <lineage>
        <taxon>Eukaryota</taxon>
        <taxon>Fungi</taxon>
        <taxon>Dikarya</taxon>
        <taxon>Ascomycota</taxon>
        <taxon>Pezizomycotina</taxon>
        <taxon>Sordariomycetes</taxon>
        <taxon>Hypocreomycetidae</taxon>
        <taxon>Hypocreales</taxon>
        <taxon>Nectriaceae</taxon>
        <taxon>Fusarium</taxon>
        <taxon>Fusarium solani species complex</taxon>
        <taxon>Fusarium vanettenii</taxon>
    </lineage>
</organism>
<dbReference type="eggNOG" id="ENOG502T4IX">
    <property type="taxonomic scope" value="Eukaryota"/>
</dbReference>
<keyword evidence="2" id="KW-1185">Reference proteome</keyword>
<dbReference type="Proteomes" id="UP000005206">
    <property type="component" value="Chromosome 9"/>
</dbReference>